<dbReference type="InterPro" id="IPR007627">
    <property type="entry name" value="RNA_pol_sigma70_r2"/>
</dbReference>
<name>A0A934J9V2_9BACL</name>
<dbReference type="InterPro" id="IPR013325">
    <property type="entry name" value="RNA_pol_sigma_r2"/>
</dbReference>
<evidence type="ECO:0000313" key="2">
    <source>
        <dbReference type="EMBL" id="MBJ6364203.1"/>
    </source>
</evidence>
<accession>A0A934J9V2</accession>
<keyword evidence="3" id="KW-1185">Reference proteome</keyword>
<dbReference type="GO" id="GO:0006352">
    <property type="term" value="P:DNA-templated transcription initiation"/>
    <property type="evidence" value="ECO:0007669"/>
    <property type="project" value="InterPro"/>
</dbReference>
<sequence length="191" mass="22301">MSKFDGAYVRYKHVLIAISRRFSSSTKVPFEDYFSALTECLWRCVEEFIDKPIATFETYLTTSLKREAINLSKSRYARFYAIVNFEQYSSNKDDEDAPTSEIADEVIIENEVIKKKEADQRQLIDFLVTKDPSQVDPETIDIISRFSQYPSITALAKALGLHHEVVKRKLRRLARNYDANRFGDYRDYLIV</sequence>
<dbReference type="EMBL" id="JAELUP010000117">
    <property type="protein sequence ID" value="MBJ6364203.1"/>
    <property type="molecule type" value="Genomic_DNA"/>
</dbReference>
<dbReference type="SUPFAM" id="SSF88946">
    <property type="entry name" value="Sigma2 domain of RNA polymerase sigma factors"/>
    <property type="match status" value="1"/>
</dbReference>
<dbReference type="Pfam" id="PF04542">
    <property type="entry name" value="Sigma70_r2"/>
    <property type="match status" value="1"/>
</dbReference>
<evidence type="ECO:0000313" key="3">
    <source>
        <dbReference type="Proteomes" id="UP000640274"/>
    </source>
</evidence>
<dbReference type="AlphaFoldDB" id="A0A934J9V2"/>
<comment type="caution">
    <text evidence="2">The sequence shown here is derived from an EMBL/GenBank/DDBJ whole genome shotgun (WGS) entry which is preliminary data.</text>
</comment>
<feature type="domain" description="RNA polymerase sigma-70 region 2" evidence="1">
    <location>
        <begin position="8"/>
        <end position="74"/>
    </location>
</feature>
<reference evidence="2" key="1">
    <citation type="submission" date="2020-12" db="EMBL/GenBank/DDBJ databases">
        <authorList>
            <person name="Huq M.A."/>
        </authorList>
    </citation>
    <scope>NUCLEOTIDE SEQUENCE</scope>
    <source>
        <strain evidence="2">MAHUQ-46</strain>
    </source>
</reference>
<dbReference type="RefSeq" id="WP_199021800.1">
    <property type="nucleotide sequence ID" value="NZ_JAELUP010000117.1"/>
</dbReference>
<organism evidence="2 3">
    <name type="scientific">Paenibacillus roseus</name>
    <dbReference type="NCBI Taxonomy" id="2798579"/>
    <lineage>
        <taxon>Bacteria</taxon>
        <taxon>Bacillati</taxon>
        <taxon>Bacillota</taxon>
        <taxon>Bacilli</taxon>
        <taxon>Bacillales</taxon>
        <taxon>Paenibacillaceae</taxon>
        <taxon>Paenibacillus</taxon>
    </lineage>
</organism>
<dbReference type="Proteomes" id="UP000640274">
    <property type="component" value="Unassembled WGS sequence"/>
</dbReference>
<protein>
    <submittedName>
        <fullName evidence="2">Sigma-70 family RNA polymerase sigma factor</fullName>
    </submittedName>
</protein>
<dbReference type="GO" id="GO:0003700">
    <property type="term" value="F:DNA-binding transcription factor activity"/>
    <property type="evidence" value="ECO:0007669"/>
    <property type="project" value="InterPro"/>
</dbReference>
<evidence type="ECO:0000259" key="1">
    <source>
        <dbReference type="Pfam" id="PF04542"/>
    </source>
</evidence>
<gene>
    <name evidence="2" type="ORF">JFN88_23585</name>
</gene>
<proteinExistence type="predicted"/>